<accession>A0ABQ8I720</accession>
<dbReference type="EMBL" id="JAFEMO010000004">
    <property type="protein sequence ID" value="KAH7572434.1"/>
    <property type="molecule type" value="Genomic_DNA"/>
</dbReference>
<gene>
    <name evidence="1" type="ORF">JRO89_XS04G0256500</name>
</gene>
<evidence type="ECO:0000313" key="2">
    <source>
        <dbReference type="Proteomes" id="UP000827721"/>
    </source>
</evidence>
<organism evidence="1 2">
    <name type="scientific">Xanthoceras sorbifolium</name>
    <dbReference type="NCBI Taxonomy" id="99658"/>
    <lineage>
        <taxon>Eukaryota</taxon>
        <taxon>Viridiplantae</taxon>
        <taxon>Streptophyta</taxon>
        <taxon>Embryophyta</taxon>
        <taxon>Tracheophyta</taxon>
        <taxon>Spermatophyta</taxon>
        <taxon>Magnoliopsida</taxon>
        <taxon>eudicotyledons</taxon>
        <taxon>Gunneridae</taxon>
        <taxon>Pentapetalae</taxon>
        <taxon>rosids</taxon>
        <taxon>malvids</taxon>
        <taxon>Sapindales</taxon>
        <taxon>Sapindaceae</taxon>
        <taxon>Xanthoceroideae</taxon>
        <taxon>Xanthoceras</taxon>
    </lineage>
</organism>
<sequence length="184" mass="20438">MGMQEHVSAEDANVFLVNDFENPLQRTFSSLELPRVVSVASGPSTPISVGESPLKENQERINGYESPSISQYNGRQRQKAHDPARDISIHVLEKFSLVTKFARETTSQLFRDSHSNGFGAFEKIFDSQSAEDDPNKASNDAEKVTDEIAVASDPLEFDKLTLVWGKPRQPPLGSEEVRAAFLKD</sequence>
<protein>
    <submittedName>
        <fullName evidence="1">Uncharacterized protein</fullName>
    </submittedName>
</protein>
<reference evidence="1 2" key="1">
    <citation type="submission" date="2021-02" db="EMBL/GenBank/DDBJ databases">
        <title>Plant Genome Project.</title>
        <authorList>
            <person name="Zhang R.-G."/>
        </authorList>
    </citation>
    <scope>NUCLEOTIDE SEQUENCE [LARGE SCALE GENOMIC DNA]</scope>
    <source>
        <tissue evidence="1">Leaves</tissue>
    </source>
</reference>
<comment type="caution">
    <text evidence="1">The sequence shown here is derived from an EMBL/GenBank/DDBJ whole genome shotgun (WGS) entry which is preliminary data.</text>
</comment>
<name>A0ABQ8I720_9ROSI</name>
<keyword evidence="2" id="KW-1185">Reference proteome</keyword>
<evidence type="ECO:0000313" key="1">
    <source>
        <dbReference type="EMBL" id="KAH7572434.1"/>
    </source>
</evidence>
<dbReference type="Proteomes" id="UP000827721">
    <property type="component" value="Unassembled WGS sequence"/>
</dbReference>
<proteinExistence type="predicted"/>